<dbReference type="GO" id="GO:0004222">
    <property type="term" value="F:metalloendopeptidase activity"/>
    <property type="evidence" value="ECO:0007669"/>
    <property type="project" value="InterPro"/>
</dbReference>
<comment type="caution">
    <text evidence="14">The sequence shown here is derived from an EMBL/GenBank/DDBJ whole genome shotgun (WGS) entry which is preliminary data.</text>
</comment>
<reference evidence="14 15" key="1">
    <citation type="submission" date="2019-11" db="EMBL/GenBank/DDBJ databases">
        <title>Whole genome sequencing identifies a novel species of the genus Arsenicicoccus isolated from human blood.</title>
        <authorList>
            <person name="Jeong J.H."/>
            <person name="Kweon O.J."/>
            <person name="Kim H.R."/>
            <person name="Kim T.-H."/>
            <person name="Ha S.-M."/>
            <person name="Lee M.-K."/>
        </authorList>
    </citation>
    <scope>NUCLEOTIDE SEQUENCE [LARGE SCALE GENOMIC DNA]</scope>
    <source>
        <strain evidence="14 15">MKL-02</strain>
    </source>
</reference>
<feature type="domain" description="Peptidase M50" evidence="12">
    <location>
        <begin position="13"/>
        <end position="403"/>
    </location>
</feature>
<dbReference type="InterPro" id="IPR008915">
    <property type="entry name" value="Peptidase_M50"/>
</dbReference>
<dbReference type="InterPro" id="IPR041489">
    <property type="entry name" value="PDZ_6"/>
</dbReference>
<dbReference type="InterPro" id="IPR036034">
    <property type="entry name" value="PDZ_sf"/>
</dbReference>
<evidence type="ECO:0000256" key="5">
    <source>
        <dbReference type="ARBA" id="ARBA00022692"/>
    </source>
</evidence>
<keyword evidence="6" id="KW-0378">Hydrolase</keyword>
<keyword evidence="8 11" id="KW-1133">Transmembrane helix</keyword>
<proteinExistence type="inferred from homology"/>
<evidence type="ECO:0000256" key="9">
    <source>
        <dbReference type="ARBA" id="ARBA00023049"/>
    </source>
</evidence>
<evidence type="ECO:0000256" key="6">
    <source>
        <dbReference type="ARBA" id="ARBA00022801"/>
    </source>
</evidence>
<evidence type="ECO:0000259" key="13">
    <source>
        <dbReference type="Pfam" id="PF17820"/>
    </source>
</evidence>
<dbReference type="Pfam" id="PF02163">
    <property type="entry name" value="Peptidase_M50"/>
    <property type="match status" value="1"/>
</dbReference>
<evidence type="ECO:0000256" key="2">
    <source>
        <dbReference type="ARBA" id="ARBA00004141"/>
    </source>
</evidence>
<gene>
    <name evidence="14" type="ORF">GGG17_08900</name>
</gene>
<organism evidence="14 15">
    <name type="scientific">Arsenicicoccus cauae</name>
    <dbReference type="NCBI Taxonomy" id="2663847"/>
    <lineage>
        <taxon>Bacteria</taxon>
        <taxon>Bacillati</taxon>
        <taxon>Actinomycetota</taxon>
        <taxon>Actinomycetes</taxon>
        <taxon>Micrococcales</taxon>
        <taxon>Intrasporangiaceae</taxon>
        <taxon>Arsenicicoccus</taxon>
    </lineage>
</organism>
<evidence type="ECO:0000256" key="1">
    <source>
        <dbReference type="ARBA" id="ARBA00001947"/>
    </source>
</evidence>
<accession>A0A6I3IHK4</accession>
<feature type="transmembrane region" description="Helical" evidence="11">
    <location>
        <begin position="130"/>
        <end position="154"/>
    </location>
</feature>
<evidence type="ECO:0000313" key="15">
    <source>
        <dbReference type="Proteomes" id="UP000431092"/>
    </source>
</evidence>
<keyword evidence="5 11" id="KW-0812">Transmembrane</keyword>
<dbReference type="GO" id="GO:0006508">
    <property type="term" value="P:proteolysis"/>
    <property type="evidence" value="ECO:0007669"/>
    <property type="project" value="UniProtKB-KW"/>
</dbReference>
<sequence length="451" mass="47364">MTVVLTILGILFVVVGVGVSIALHEIGHLVPAKLFGVKAPQYMIGFGPTLWSRRFGETEYGLKAIPLGGYVRMIGMFPPKGKGEDEHHLRPSSTGRWAAMVDDARTQSMEEVRPGDEDRVFYKLKSWQKVIVMLGGPVMNLVIATVLIGGVLMGHGVFVERGAKVASVVECVRPAGADATRPCTEQDRPTPAAQAGLLPGDRIVSIGGIAVDGTAAVGRVVRPSAGKALPVVVEREGRQQTLTITPITNALPRLDRHGAPVTGSDGTPQTVQTGYIGMQSAPVGQVERQPIAAVPGAVGNAVAQTAGVIFEIPEKMVGITKAAFGSGERDPNGPISVVGVGRIGGEIASGQVQGLEGTTSRLITEIMLIASLNVALFVFNLIPLLPLDGGHVVGAVWEAMRRGFARITRRPDPGYVDVAKGLPVAYAMSIVLIVMGGLLIYADIVRPVKLG</sequence>
<feature type="domain" description="PDZ" evidence="13">
    <location>
        <begin position="190"/>
        <end position="235"/>
    </location>
</feature>
<evidence type="ECO:0000259" key="12">
    <source>
        <dbReference type="Pfam" id="PF02163"/>
    </source>
</evidence>
<dbReference type="SUPFAM" id="SSF50156">
    <property type="entry name" value="PDZ domain-like"/>
    <property type="match status" value="1"/>
</dbReference>
<evidence type="ECO:0000256" key="3">
    <source>
        <dbReference type="ARBA" id="ARBA00007931"/>
    </source>
</evidence>
<feature type="transmembrane region" description="Helical" evidence="11">
    <location>
        <begin position="424"/>
        <end position="442"/>
    </location>
</feature>
<dbReference type="AlphaFoldDB" id="A0A6I3IHK4"/>
<keyword evidence="10 11" id="KW-0472">Membrane</keyword>
<keyword evidence="9" id="KW-0482">Metalloprotease</keyword>
<evidence type="ECO:0000256" key="7">
    <source>
        <dbReference type="ARBA" id="ARBA00022833"/>
    </source>
</evidence>
<keyword evidence="15" id="KW-1185">Reference proteome</keyword>
<evidence type="ECO:0000256" key="8">
    <source>
        <dbReference type="ARBA" id="ARBA00022989"/>
    </source>
</evidence>
<dbReference type="Pfam" id="PF17820">
    <property type="entry name" value="PDZ_6"/>
    <property type="match status" value="1"/>
</dbReference>
<evidence type="ECO:0000256" key="11">
    <source>
        <dbReference type="SAM" id="Phobius"/>
    </source>
</evidence>
<dbReference type="GO" id="GO:0016020">
    <property type="term" value="C:membrane"/>
    <property type="evidence" value="ECO:0007669"/>
    <property type="project" value="UniProtKB-SubCell"/>
</dbReference>
<dbReference type="Proteomes" id="UP000431092">
    <property type="component" value="Unassembled WGS sequence"/>
</dbReference>
<dbReference type="Gene3D" id="2.30.42.10">
    <property type="match status" value="1"/>
</dbReference>
<dbReference type="PANTHER" id="PTHR42837">
    <property type="entry name" value="REGULATOR OF SIGMA-E PROTEASE RSEP"/>
    <property type="match status" value="1"/>
</dbReference>
<keyword evidence="4" id="KW-0645">Protease</keyword>
<dbReference type="PANTHER" id="PTHR42837:SF2">
    <property type="entry name" value="MEMBRANE METALLOPROTEASE ARASP2, CHLOROPLASTIC-RELATED"/>
    <property type="match status" value="1"/>
</dbReference>
<comment type="cofactor">
    <cofactor evidence="1">
        <name>Zn(2+)</name>
        <dbReference type="ChEBI" id="CHEBI:29105"/>
    </cofactor>
</comment>
<evidence type="ECO:0000256" key="10">
    <source>
        <dbReference type="ARBA" id="ARBA00023136"/>
    </source>
</evidence>
<dbReference type="CDD" id="cd06163">
    <property type="entry name" value="S2P-M50_PDZ_RseP-like"/>
    <property type="match status" value="1"/>
</dbReference>
<name>A0A6I3IHK4_9MICO</name>
<keyword evidence="7" id="KW-0862">Zinc</keyword>
<comment type="similarity">
    <text evidence="3">Belongs to the peptidase M50B family.</text>
</comment>
<evidence type="ECO:0000313" key="14">
    <source>
        <dbReference type="EMBL" id="MTB72083.1"/>
    </source>
</evidence>
<protein>
    <submittedName>
        <fullName evidence="14">PDZ domain-containing protein</fullName>
    </submittedName>
</protein>
<dbReference type="EMBL" id="WLVL01000037">
    <property type="protein sequence ID" value="MTB72083.1"/>
    <property type="molecule type" value="Genomic_DNA"/>
</dbReference>
<dbReference type="InterPro" id="IPR004387">
    <property type="entry name" value="Pept_M50_Zn"/>
</dbReference>
<dbReference type="RefSeq" id="WP_154593379.1">
    <property type="nucleotide sequence ID" value="NZ_WLVL01000037.1"/>
</dbReference>
<evidence type="ECO:0000256" key="4">
    <source>
        <dbReference type="ARBA" id="ARBA00022670"/>
    </source>
</evidence>
<comment type="subcellular location">
    <subcellularLocation>
        <location evidence="2">Membrane</location>
        <topology evidence="2">Multi-pass membrane protein</topology>
    </subcellularLocation>
</comment>
<feature type="transmembrane region" description="Helical" evidence="11">
    <location>
        <begin position="362"/>
        <end position="382"/>
    </location>
</feature>